<evidence type="ECO:0000256" key="6">
    <source>
        <dbReference type="ARBA" id="ARBA00022842"/>
    </source>
</evidence>
<gene>
    <name evidence="9" type="ORF">OMP38_17275</name>
</gene>
<keyword evidence="6" id="KW-0460">Magnesium</keyword>
<reference evidence="9 10" key="1">
    <citation type="submission" date="2022-10" db="EMBL/GenBank/DDBJ databases">
        <title>Comparative genomic analysis of Cohnella hashimotonis sp. nov., isolated from the International Space Station.</title>
        <authorList>
            <person name="Simpson A."/>
            <person name="Venkateswaran K."/>
        </authorList>
    </citation>
    <scope>NUCLEOTIDE SEQUENCE [LARGE SCALE GENOMIC DNA]</scope>
    <source>
        <strain evidence="9 10">DSM 18997</strain>
    </source>
</reference>
<protein>
    <submittedName>
        <fullName evidence="9">PIN domain-containing protein</fullName>
    </submittedName>
</protein>
<dbReference type="Pfam" id="PF01850">
    <property type="entry name" value="PIN"/>
    <property type="match status" value="1"/>
</dbReference>
<sequence>MSRGYLLDTNIAIVILINESNVIDFVQQASRSKMPIYFSAITISEVFAGLKHEEQLRAENCLHQKRCIDVSSEIAKIAGTLRRDLISKGRKLKTQDALIIATASVHELTLVSRDSNMNFVEQELGIPRLNIDIV</sequence>
<evidence type="ECO:0000256" key="5">
    <source>
        <dbReference type="ARBA" id="ARBA00022801"/>
    </source>
</evidence>
<dbReference type="InterPro" id="IPR029060">
    <property type="entry name" value="PIN-like_dom_sf"/>
</dbReference>
<dbReference type="AlphaFoldDB" id="A0A9X4KI45"/>
<comment type="cofactor">
    <cofactor evidence="1">
        <name>Mg(2+)</name>
        <dbReference type="ChEBI" id="CHEBI:18420"/>
    </cofactor>
</comment>
<dbReference type="InterPro" id="IPR002716">
    <property type="entry name" value="PIN_dom"/>
</dbReference>
<evidence type="ECO:0000256" key="1">
    <source>
        <dbReference type="ARBA" id="ARBA00001946"/>
    </source>
</evidence>
<keyword evidence="2" id="KW-1277">Toxin-antitoxin system</keyword>
<evidence type="ECO:0000313" key="9">
    <source>
        <dbReference type="EMBL" id="MDG0792431.1"/>
    </source>
</evidence>
<dbReference type="GO" id="GO:0016787">
    <property type="term" value="F:hydrolase activity"/>
    <property type="evidence" value="ECO:0007669"/>
    <property type="project" value="UniProtKB-KW"/>
</dbReference>
<feature type="domain" description="PIN" evidence="8">
    <location>
        <begin position="5"/>
        <end position="117"/>
    </location>
</feature>
<accession>A0A9X4KI45</accession>
<dbReference type="InterPro" id="IPR050556">
    <property type="entry name" value="Type_II_TA_system_RNase"/>
</dbReference>
<keyword evidence="3" id="KW-0540">Nuclease</keyword>
<keyword evidence="4" id="KW-0479">Metal-binding</keyword>
<evidence type="ECO:0000256" key="4">
    <source>
        <dbReference type="ARBA" id="ARBA00022723"/>
    </source>
</evidence>
<organism evidence="9 10">
    <name type="scientific">Cohnella ginsengisoli</name>
    <dbReference type="NCBI Taxonomy" id="425004"/>
    <lineage>
        <taxon>Bacteria</taxon>
        <taxon>Bacillati</taxon>
        <taxon>Bacillota</taxon>
        <taxon>Bacilli</taxon>
        <taxon>Bacillales</taxon>
        <taxon>Paenibacillaceae</taxon>
        <taxon>Cohnella</taxon>
    </lineage>
</organism>
<comment type="caution">
    <text evidence="9">The sequence shown here is derived from an EMBL/GenBank/DDBJ whole genome shotgun (WGS) entry which is preliminary data.</text>
</comment>
<dbReference type="GO" id="GO:0004518">
    <property type="term" value="F:nuclease activity"/>
    <property type="evidence" value="ECO:0007669"/>
    <property type="project" value="UniProtKB-KW"/>
</dbReference>
<comment type="similarity">
    <text evidence="7">Belongs to the PINc/VapC protein family.</text>
</comment>
<proteinExistence type="inferred from homology"/>
<dbReference type="GO" id="GO:0046872">
    <property type="term" value="F:metal ion binding"/>
    <property type="evidence" value="ECO:0007669"/>
    <property type="project" value="UniProtKB-KW"/>
</dbReference>
<dbReference type="PANTHER" id="PTHR33653">
    <property type="entry name" value="RIBONUCLEASE VAPC2"/>
    <property type="match status" value="1"/>
</dbReference>
<dbReference type="Gene3D" id="3.40.50.1010">
    <property type="entry name" value="5'-nuclease"/>
    <property type="match status" value="1"/>
</dbReference>
<evidence type="ECO:0000256" key="7">
    <source>
        <dbReference type="ARBA" id="ARBA00038093"/>
    </source>
</evidence>
<name>A0A9X4KI45_9BACL</name>
<evidence type="ECO:0000256" key="3">
    <source>
        <dbReference type="ARBA" id="ARBA00022722"/>
    </source>
</evidence>
<dbReference type="RefSeq" id="WP_277566231.1">
    <property type="nucleotide sequence ID" value="NZ_JAPDHZ010000003.1"/>
</dbReference>
<keyword evidence="10" id="KW-1185">Reference proteome</keyword>
<evidence type="ECO:0000256" key="2">
    <source>
        <dbReference type="ARBA" id="ARBA00022649"/>
    </source>
</evidence>
<dbReference type="PANTHER" id="PTHR33653:SF1">
    <property type="entry name" value="RIBONUCLEASE VAPC2"/>
    <property type="match status" value="1"/>
</dbReference>
<evidence type="ECO:0000313" key="10">
    <source>
        <dbReference type="Proteomes" id="UP001153387"/>
    </source>
</evidence>
<dbReference type="EMBL" id="JAPDHZ010000003">
    <property type="protein sequence ID" value="MDG0792431.1"/>
    <property type="molecule type" value="Genomic_DNA"/>
</dbReference>
<evidence type="ECO:0000259" key="8">
    <source>
        <dbReference type="Pfam" id="PF01850"/>
    </source>
</evidence>
<keyword evidence="5" id="KW-0378">Hydrolase</keyword>
<dbReference type="SUPFAM" id="SSF88723">
    <property type="entry name" value="PIN domain-like"/>
    <property type="match status" value="1"/>
</dbReference>
<dbReference type="Proteomes" id="UP001153387">
    <property type="component" value="Unassembled WGS sequence"/>
</dbReference>